<dbReference type="InterPro" id="IPR018004">
    <property type="entry name" value="KilA/APSES_HTH"/>
</dbReference>
<accession>A0A2P7YVB5</accession>
<dbReference type="EMBL" id="PYFQ01000002">
    <property type="protein sequence ID" value="PSK39899.1"/>
    <property type="molecule type" value="Genomic_DNA"/>
</dbReference>
<dbReference type="STRING" id="418784.A0A2P7YVB5"/>
<keyword evidence="3" id="KW-0238">DNA-binding</keyword>
<evidence type="ECO:0000256" key="5">
    <source>
        <dbReference type="SAM" id="MobiDB-lite"/>
    </source>
</evidence>
<evidence type="ECO:0000313" key="8">
    <source>
        <dbReference type="Proteomes" id="UP000241107"/>
    </source>
</evidence>
<evidence type="ECO:0000313" key="7">
    <source>
        <dbReference type="EMBL" id="PSK39899.1"/>
    </source>
</evidence>
<evidence type="ECO:0000256" key="4">
    <source>
        <dbReference type="ARBA" id="ARBA00023163"/>
    </source>
</evidence>
<proteinExistence type="inferred from homology"/>
<dbReference type="AlphaFoldDB" id="A0A2P7YVB5"/>
<dbReference type="Gene3D" id="3.10.260.10">
    <property type="entry name" value="Transcription regulator HTH, APSES-type DNA-binding domain"/>
    <property type="match status" value="1"/>
</dbReference>
<name>A0A2P7YVB5_9ASCO</name>
<dbReference type="SMART" id="SM01252">
    <property type="entry name" value="KilA-N"/>
    <property type="match status" value="1"/>
</dbReference>
<comment type="similarity">
    <text evidence="1">Belongs to the EFG1/PHD1/stuA family.</text>
</comment>
<reference evidence="7 8" key="1">
    <citation type="submission" date="2018-03" db="EMBL/GenBank/DDBJ databases">
        <title>Candida pseudohaemulonii genome assembly and annotation.</title>
        <authorList>
            <person name="Munoz J.F."/>
            <person name="Gade L.G."/>
            <person name="Chow N.A."/>
            <person name="Litvintseva A.P."/>
            <person name="Loparev V.N."/>
            <person name="Cuomo C.A."/>
        </authorList>
    </citation>
    <scope>NUCLEOTIDE SEQUENCE [LARGE SCALE GENOMIC DNA]</scope>
    <source>
        <strain evidence="7 8">B12108</strain>
    </source>
</reference>
<dbReference type="GO" id="GO:0003700">
    <property type="term" value="F:DNA-binding transcription factor activity"/>
    <property type="evidence" value="ECO:0007669"/>
    <property type="project" value="TreeGrafter"/>
</dbReference>
<feature type="compositionally biased region" description="Polar residues" evidence="5">
    <location>
        <begin position="11"/>
        <end position="24"/>
    </location>
</feature>
<evidence type="ECO:0000256" key="2">
    <source>
        <dbReference type="ARBA" id="ARBA00023015"/>
    </source>
</evidence>
<gene>
    <name evidence="7" type="ORF">C7M61_001710</name>
</gene>
<dbReference type="RefSeq" id="XP_024714989.1">
    <property type="nucleotide sequence ID" value="XM_024857109.1"/>
</dbReference>
<dbReference type="OrthoDB" id="5407653at2759"/>
<protein>
    <recommendedName>
        <fullName evidence="6">HTH APSES-type domain-containing protein</fullName>
    </recommendedName>
</protein>
<dbReference type="SUPFAM" id="SSF54616">
    <property type="entry name" value="DNA-binding domain of Mlu1-box binding protein MBP1"/>
    <property type="match status" value="1"/>
</dbReference>
<sequence>MSTPFAKRPTQEQLPETPISNYDHQSQNYVNSASSLRSASSLTKVSSNSSRVSRKIIKPLVATVFWEEEKSVCYQVKANGIVVSRKGSDDFVNGTKLLNVTGMSRGRRDGILKVEKGRRVIRNGSMNLKGVWIPYDRALEIARNEGIKDLLYPLFVEDIYSFYKEKGQKLREELDDDDLCCDQ</sequence>
<dbReference type="GO" id="GO:0043565">
    <property type="term" value="F:sequence-specific DNA binding"/>
    <property type="evidence" value="ECO:0007669"/>
    <property type="project" value="TreeGrafter"/>
</dbReference>
<dbReference type="Pfam" id="PF04383">
    <property type="entry name" value="KilA-N"/>
    <property type="match status" value="1"/>
</dbReference>
<dbReference type="InterPro" id="IPR036887">
    <property type="entry name" value="HTH_APSES_sf"/>
</dbReference>
<keyword evidence="2" id="KW-0805">Transcription regulation</keyword>
<dbReference type="InterPro" id="IPR003163">
    <property type="entry name" value="Tscrpt_reg_HTH_APSES-type"/>
</dbReference>
<dbReference type="GO" id="GO:0045944">
    <property type="term" value="P:positive regulation of transcription by RNA polymerase II"/>
    <property type="evidence" value="ECO:0007669"/>
    <property type="project" value="TreeGrafter"/>
</dbReference>
<dbReference type="GO" id="GO:0005634">
    <property type="term" value="C:nucleus"/>
    <property type="evidence" value="ECO:0007669"/>
    <property type="project" value="TreeGrafter"/>
</dbReference>
<dbReference type="GeneID" id="36565100"/>
<evidence type="ECO:0000256" key="1">
    <source>
        <dbReference type="ARBA" id="ARBA00007247"/>
    </source>
</evidence>
<evidence type="ECO:0000259" key="6">
    <source>
        <dbReference type="PROSITE" id="PS51299"/>
    </source>
</evidence>
<dbReference type="VEuPathDB" id="FungiDB:C7M61_001710"/>
<organism evidence="7 8">
    <name type="scientific">Candidozyma pseudohaemuli</name>
    <dbReference type="NCBI Taxonomy" id="418784"/>
    <lineage>
        <taxon>Eukaryota</taxon>
        <taxon>Fungi</taxon>
        <taxon>Dikarya</taxon>
        <taxon>Ascomycota</taxon>
        <taxon>Saccharomycotina</taxon>
        <taxon>Pichiomycetes</taxon>
        <taxon>Metschnikowiaceae</taxon>
        <taxon>Candidozyma</taxon>
    </lineage>
</organism>
<keyword evidence="4" id="KW-0804">Transcription</keyword>
<feature type="region of interest" description="Disordered" evidence="5">
    <location>
        <begin position="1"/>
        <end position="24"/>
    </location>
</feature>
<feature type="domain" description="HTH APSES-type" evidence="6">
    <location>
        <begin position="60"/>
        <end position="166"/>
    </location>
</feature>
<dbReference type="InterPro" id="IPR029790">
    <property type="entry name" value="EFG1/Phd1/StuA"/>
</dbReference>
<keyword evidence="8" id="KW-1185">Reference proteome</keyword>
<comment type="caution">
    <text evidence="7">The sequence shown here is derived from an EMBL/GenBank/DDBJ whole genome shotgun (WGS) entry which is preliminary data.</text>
</comment>
<dbReference type="PANTHER" id="PTHR47792:SF1">
    <property type="entry name" value="PROTEIN SOK2-RELATED"/>
    <property type="match status" value="1"/>
</dbReference>
<dbReference type="Proteomes" id="UP000241107">
    <property type="component" value="Unassembled WGS sequence"/>
</dbReference>
<evidence type="ECO:0000256" key="3">
    <source>
        <dbReference type="ARBA" id="ARBA00023125"/>
    </source>
</evidence>
<dbReference type="PANTHER" id="PTHR47792">
    <property type="entry name" value="PROTEIN SOK2-RELATED"/>
    <property type="match status" value="1"/>
</dbReference>
<dbReference type="PROSITE" id="PS51299">
    <property type="entry name" value="HTH_APSES"/>
    <property type="match status" value="1"/>
</dbReference>